<organism evidence="1 2">
    <name type="scientific">Pedobacter steynii</name>
    <dbReference type="NCBI Taxonomy" id="430522"/>
    <lineage>
        <taxon>Bacteria</taxon>
        <taxon>Pseudomonadati</taxon>
        <taxon>Bacteroidota</taxon>
        <taxon>Sphingobacteriia</taxon>
        <taxon>Sphingobacteriales</taxon>
        <taxon>Sphingobacteriaceae</taxon>
        <taxon>Pedobacter</taxon>
    </lineage>
</organism>
<dbReference type="InterPro" id="IPR002763">
    <property type="entry name" value="DUF72"/>
</dbReference>
<name>A0A1D7QQV9_9SPHI</name>
<dbReference type="AlphaFoldDB" id="A0A1D7QQV9"/>
<dbReference type="InterPro" id="IPR036520">
    <property type="entry name" value="UPF0759_sf"/>
</dbReference>
<dbReference type="SUPFAM" id="SSF117396">
    <property type="entry name" value="TM1631-like"/>
    <property type="match status" value="1"/>
</dbReference>
<evidence type="ECO:0000313" key="1">
    <source>
        <dbReference type="EMBL" id="AOM81052.1"/>
    </source>
</evidence>
<evidence type="ECO:0000313" key="2">
    <source>
        <dbReference type="Proteomes" id="UP000094313"/>
    </source>
</evidence>
<dbReference type="PANTHER" id="PTHR30348:SF4">
    <property type="entry name" value="DUF72 DOMAIN-CONTAINING PROTEIN"/>
    <property type="match status" value="1"/>
</dbReference>
<dbReference type="PANTHER" id="PTHR30348">
    <property type="entry name" value="UNCHARACTERIZED PROTEIN YECE"/>
    <property type="match status" value="1"/>
</dbReference>
<proteinExistence type="predicted"/>
<dbReference type="Gene3D" id="3.20.20.410">
    <property type="entry name" value="Protein of unknown function UPF0759"/>
    <property type="match status" value="1"/>
</dbReference>
<dbReference type="EMBL" id="CP017141">
    <property type="protein sequence ID" value="AOM81052.1"/>
    <property type="molecule type" value="Genomic_DNA"/>
</dbReference>
<sequence length="261" mass="30330">MTAIETPDHNRYFSGTSGLLLPFPNKEYYPAEFQDKSRLTYYGTLFNSIEINSSFYKIPMPSTVQKWSDSVPENFRFTFKLWREITHHKDLAFDPEAVYRFMKSAEQAGNKKGCLLIQFPASIRNSSLRQLTQLMQHVSLSDPQQQWKIALEFRHPSWYQESTYELMEQYGAAIVIHDKPGSASPLTEQQQDFVYLRFHGPEGDYKGSYTDEFLKEYAGYIKDWNEEGKTVYTYFNNTIGDALGNLQTLNSYLSQISVQGF</sequence>
<keyword evidence="2" id="KW-1185">Reference proteome</keyword>
<accession>A0A1D7QQV9</accession>
<dbReference type="Proteomes" id="UP000094313">
    <property type="component" value="Chromosome"/>
</dbReference>
<gene>
    <name evidence="1" type="ORF">BFS30_27225</name>
</gene>
<evidence type="ECO:0008006" key="3">
    <source>
        <dbReference type="Google" id="ProtNLM"/>
    </source>
</evidence>
<dbReference type="OrthoDB" id="9780310at2"/>
<dbReference type="KEGG" id="psty:BFS30_27225"/>
<protein>
    <recommendedName>
        <fullName evidence="3">DUF72 domain-containing protein</fullName>
    </recommendedName>
</protein>
<reference evidence="1 2" key="1">
    <citation type="submission" date="2016-08" db="EMBL/GenBank/DDBJ databases">
        <authorList>
            <person name="Seilhamer J.J."/>
        </authorList>
    </citation>
    <scope>NUCLEOTIDE SEQUENCE [LARGE SCALE GENOMIC DNA]</scope>
    <source>
        <strain evidence="1 2">DX4</strain>
    </source>
</reference>
<dbReference type="Pfam" id="PF01904">
    <property type="entry name" value="DUF72"/>
    <property type="match status" value="1"/>
</dbReference>